<keyword evidence="1" id="KW-0472">Membrane</keyword>
<feature type="transmembrane region" description="Helical" evidence="1">
    <location>
        <begin position="256"/>
        <end position="284"/>
    </location>
</feature>
<evidence type="ECO:0008006" key="4">
    <source>
        <dbReference type="Google" id="ProtNLM"/>
    </source>
</evidence>
<proteinExistence type="predicted"/>
<evidence type="ECO:0000313" key="2">
    <source>
        <dbReference type="EMBL" id="CAK9156770.1"/>
    </source>
</evidence>
<dbReference type="AlphaFoldDB" id="A0ABC8SI32"/>
<keyword evidence="1" id="KW-0812">Transmembrane</keyword>
<organism evidence="2 3">
    <name type="scientific">Ilex paraguariensis</name>
    <name type="common">yerba mate</name>
    <dbReference type="NCBI Taxonomy" id="185542"/>
    <lineage>
        <taxon>Eukaryota</taxon>
        <taxon>Viridiplantae</taxon>
        <taxon>Streptophyta</taxon>
        <taxon>Embryophyta</taxon>
        <taxon>Tracheophyta</taxon>
        <taxon>Spermatophyta</taxon>
        <taxon>Magnoliopsida</taxon>
        <taxon>eudicotyledons</taxon>
        <taxon>Gunneridae</taxon>
        <taxon>Pentapetalae</taxon>
        <taxon>asterids</taxon>
        <taxon>campanulids</taxon>
        <taxon>Aquifoliales</taxon>
        <taxon>Aquifoliaceae</taxon>
        <taxon>Ilex</taxon>
    </lineage>
</organism>
<dbReference type="Proteomes" id="UP001642360">
    <property type="component" value="Unassembled WGS sequence"/>
</dbReference>
<accession>A0ABC8SI32</accession>
<evidence type="ECO:0000256" key="1">
    <source>
        <dbReference type="SAM" id="Phobius"/>
    </source>
</evidence>
<reference evidence="2 3" key="1">
    <citation type="submission" date="2024-02" db="EMBL/GenBank/DDBJ databases">
        <authorList>
            <person name="Vignale AGUSTIN F."/>
            <person name="Sosa J E."/>
            <person name="Modenutti C."/>
        </authorList>
    </citation>
    <scope>NUCLEOTIDE SEQUENCE [LARGE SCALE GENOMIC DNA]</scope>
</reference>
<name>A0ABC8SI32_9AQUA</name>
<gene>
    <name evidence="2" type="ORF">ILEXP_LOCUS25321</name>
</gene>
<feature type="transmembrane region" description="Helical" evidence="1">
    <location>
        <begin position="174"/>
        <end position="201"/>
    </location>
</feature>
<comment type="caution">
    <text evidence="2">The sequence shown here is derived from an EMBL/GenBank/DDBJ whole genome shotgun (WGS) entry which is preliminary data.</text>
</comment>
<evidence type="ECO:0000313" key="3">
    <source>
        <dbReference type="Proteomes" id="UP001642360"/>
    </source>
</evidence>
<feature type="transmembrane region" description="Helical" evidence="1">
    <location>
        <begin position="129"/>
        <end position="154"/>
    </location>
</feature>
<keyword evidence="1" id="KW-1133">Transmembrane helix</keyword>
<feature type="transmembrane region" description="Helical" evidence="1">
    <location>
        <begin position="20"/>
        <end position="47"/>
    </location>
</feature>
<feature type="transmembrane region" description="Helical" evidence="1">
    <location>
        <begin position="213"/>
        <end position="236"/>
    </location>
</feature>
<feature type="transmembrane region" description="Helical" evidence="1">
    <location>
        <begin position="98"/>
        <end position="117"/>
    </location>
</feature>
<protein>
    <recommendedName>
        <fullName evidence="4">NADH dehydrogenase subunit 2</fullName>
    </recommendedName>
</protein>
<sequence>MMAVVEGMPYCFWCSLGAAVLYLGFFGALFMCTAVLLLLLLALLFFFSSFSGCLMVSQLVLWSLSCCVLLFSAGSWSAARPSWQAALELGSVNAALGFQLIFLSFMLCLFSAAVFLLDFQLDFCYLSWFSAAAACFSAEPLLWLSFIVAAVIGLQRFHPDFLFSATVFQLESQLVFSCLSSFCGFMLIMIVVLFLGILCILKLWAVACPLSSFCCLSCCFALLSWSLGFSCCAYFCSNGFLLVFLGLCSVQLDPDAAAVVLAALVFFQLVSFAAGLLSWFLFWVTAGQSLH</sequence>
<feature type="transmembrane region" description="Helical" evidence="1">
    <location>
        <begin position="59"/>
        <end position="78"/>
    </location>
</feature>
<dbReference type="EMBL" id="CAUOFW020002905">
    <property type="protein sequence ID" value="CAK9156770.1"/>
    <property type="molecule type" value="Genomic_DNA"/>
</dbReference>
<keyword evidence="3" id="KW-1185">Reference proteome</keyword>